<dbReference type="Proteomes" id="UP000577362">
    <property type="component" value="Unassembled WGS sequence"/>
</dbReference>
<evidence type="ECO:0000313" key="2">
    <source>
        <dbReference type="Proteomes" id="UP000577362"/>
    </source>
</evidence>
<sequence length="169" mass="18412">MAHERFNVGVVVERRPLKSRWVDHAWLPVAVIAGVPEAAPWTLLGEEAGVQRFYAGAFDVDLYRAETAGYRDNLESGAPKLWIAAHATGVTPPLDILVVTADPNEGAAYTEAGDNIVEAVPMPDEVAGVVARFVAEHHVERAFIKRRRDRADPDALALRPGRDKEGGEP</sequence>
<name>A0A840BXV1_9HYPH</name>
<comment type="caution">
    <text evidence="1">The sequence shown here is derived from an EMBL/GenBank/DDBJ whole genome shotgun (WGS) entry which is preliminary data.</text>
</comment>
<gene>
    <name evidence="1" type="ORF">GGR16_000612</name>
</gene>
<organism evidence="1 2">
    <name type="scientific">Chelatococcus caeni</name>
    <dbReference type="NCBI Taxonomy" id="1348468"/>
    <lineage>
        <taxon>Bacteria</taxon>
        <taxon>Pseudomonadati</taxon>
        <taxon>Pseudomonadota</taxon>
        <taxon>Alphaproteobacteria</taxon>
        <taxon>Hyphomicrobiales</taxon>
        <taxon>Chelatococcaceae</taxon>
        <taxon>Chelatococcus</taxon>
    </lineage>
</organism>
<evidence type="ECO:0000313" key="1">
    <source>
        <dbReference type="EMBL" id="MBB4015606.1"/>
    </source>
</evidence>
<dbReference type="EMBL" id="JACIEN010000001">
    <property type="protein sequence ID" value="MBB4015606.1"/>
    <property type="molecule type" value="Genomic_DNA"/>
</dbReference>
<evidence type="ECO:0008006" key="3">
    <source>
        <dbReference type="Google" id="ProtNLM"/>
    </source>
</evidence>
<dbReference type="RefSeq" id="WP_019400972.1">
    <property type="nucleotide sequence ID" value="NZ_JACIEN010000001.1"/>
</dbReference>
<dbReference type="Pfam" id="PF11749">
    <property type="entry name" value="DUF3305"/>
    <property type="match status" value="1"/>
</dbReference>
<accession>A0A840BXV1</accession>
<reference evidence="1 2" key="1">
    <citation type="submission" date="2020-08" db="EMBL/GenBank/DDBJ databases">
        <title>Genomic Encyclopedia of Type Strains, Phase IV (KMG-IV): sequencing the most valuable type-strain genomes for metagenomic binning, comparative biology and taxonomic classification.</title>
        <authorList>
            <person name="Goeker M."/>
        </authorList>
    </citation>
    <scope>NUCLEOTIDE SEQUENCE [LARGE SCALE GENOMIC DNA]</scope>
    <source>
        <strain evidence="1 2">DSM 103737</strain>
    </source>
</reference>
<keyword evidence="2" id="KW-1185">Reference proteome</keyword>
<protein>
    <recommendedName>
        <fullName evidence="3">DUF3305 domain-containing protein</fullName>
    </recommendedName>
</protein>
<proteinExistence type="predicted"/>
<dbReference type="InterPro" id="IPR021736">
    <property type="entry name" value="DUF3305"/>
</dbReference>
<dbReference type="AlphaFoldDB" id="A0A840BXV1"/>